<comment type="cofactor">
    <cofactor evidence="1">
        <name>Mg(2+)</name>
        <dbReference type="ChEBI" id="CHEBI:18420"/>
    </cofactor>
</comment>
<dbReference type="OrthoDB" id="9800186at2"/>
<dbReference type="InterPro" id="IPR000086">
    <property type="entry name" value="NUDIX_hydrolase_dom"/>
</dbReference>
<sequence length="156" mass="18103">MQRIANCILTDKDQVLLLKKPRRGWWVAPGGKMEPSETILDTVCREFEEETGLILQDPVLSGVFTMRMENKGFLEKEWMMFTFRANRYKGKRLEQSLEGELCWKPVASVPRLPTSGMDRKILTHLLTSRDLFIGKIVYTPDEQLIDYTFSSNRDAL</sequence>
<accession>A0A235B776</accession>
<dbReference type="Gene3D" id="3.90.79.10">
    <property type="entry name" value="Nucleoside Triphosphate Pyrophosphohydrolase"/>
    <property type="match status" value="1"/>
</dbReference>
<dbReference type="Proteomes" id="UP000215459">
    <property type="component" value="Unassembled WGS sequence"/>
</dbReference>
<comment type="caution">
    <text evidence="4">The sequence shown here is derived from an EMBL/GenBank/DDBJ whole genome shotgun (WGS) entry which is preliminary data.</text>
</comment>
<gene>
    <name evidence="4" type="ORF">CHM34_08620</name>
</gene>
<dbReference type="EMBL" id="NOWF01000004">
    <property type="protein sequence ID" value="OYD08160.1"/>
    <property type="molecule type" value="Genomic_DNA"/>
</dbReference>
<keyword evidence="2 4" id="KW-0378">Hydrolase</keyword>
<keyword evidence="5" id="KW-1185">Reference proteome</keyword>
<dbReference type="SUPFAM" id="SSF55811">
    <property type="entry name" value="Nudix"/>
    <property type="match status" value="1"/>
</dbReference>
<dbReference type="InterPro" id="IPR015797">
    <property type="entry name" value="NUDIX_hydrolase-like_dom_sf"/>
</dbReference>
<feature type="domain" description="Nudix hydrolase" evidence="3">
    <location>
        <begin position="1"/>
        <end position="127"/>
    </location>
</feature>
<evidence type="ECO:0000256" key="1">
    <source>
        <dbReference type="ARBA" id="ARBA00001946"/>
    </source>
</evidence>
<evidence type="ECO:0000256" key="2">
    <source>
        <dbReference type="ARBA" id="ARBA00022801"/>
    </source>
</evidence>
<reference evidence="4 5" key="1">
    <citation type="submission" date="2017-07" db="EMBL/GenBank/DDBJ databases">
        <title>The genome sequence of Paludifilum halophilum highlights mechanisms for microbial adaptation to high salt environemnts.</title>
        <authorList>
            <person name="Belbahri L."/>
        </authorList>
    </citation>
    <scope>NUCLEOTIDE SEQUENCE [LARGE SCALE GENOMIC DNA]</scope>
    <source>
        <strain evidence="4 5">DSM 102817</strain>
    </source>
</reference>
<dbReference type="AlphaFoldDB" id="A0A235B776"/>
<dbReference type="Pfam" id="PF00293">
    <property type="entry name" value="NUDIX"/>
    <property type="match status" value="1"/>
</dbReference>
<organism evidence="4 5">
    <name type="scientific">Paludifilum halophilum</name>
    <dbReference type="NCBI Taxonomy" id="1642702"/>
    <lineage>
        <taxon>Bacteria</taxon>
        <taxon>Bacillati</taxon>
        <taxon>Bacillota</taxon>
        <taxon>Bacilli</taxon>
        <taxon>Bacillales</taxon>
        <taxon>Thermoactinomycetaceae</taxon>
        <taxon>Paludifilum</taxon>
    </lineage>
</organism>
<dbReference type="GO" id="GO:0016787">
    <property type="term" value="F:hydrolase activity"/>
    <property type="evidence" value="ECO:0007669"/>
    <property type="project" value="UniProtKB-KW"/>
</dbReference>
<name>A0A235B776_9BACL</name>
<dbReference type="PROSITE" id="PS00893">
    <property type="entry name" value="NUDIX_BOX"/>
    <property type="match status" value="1"/>
</dbReference>
<proteinExistence type="predicted"/>
<dbReference type="PANTHER" id="PTHR43046:SF14">
    <property type="entry name" value="MUTT_NUDIX FAMILY PROTEIN"/>
    <property type="match status" value="1"/>
</dbReference>
<dbReference type="PANTHER" id="PTHR43046">
    <property type="entry name" value="GDP-MANNOSE MANNOSYL HYDROLASE"/>
    <property type="match status" value="1"/>
</dbReference>
<evidence type="ECO:0000313" key="4">
    <source>
        <dbReference type="EMBL" id="OYD08160.1"/>
    </source>
</evidence>
<evidence type="ECO:0000313" key="5">
    <source>
        <dbReference type="Proteomes" id="UP000215459"/>
    </source>
</evidence>
<dbReference type="PROSITE" id="PS51462">
    <property type="entry name" value="NUDIX"/>
    <property type="match status" value="1"/>
</dbReference>
<dbReference type="InterPro" id="IPR020084">
    <property type="entry name" value="NUDIX_hydrolase_CS"/>
</dbReference>
<dbReference type="CDD" id="cd18875">
    <property type="entry name" value="NUDIX_Hydrolase"/>
    <property type="match status" value="1"/>
</dbReference>
<evidence type="ECO:0000259" key="3">
    <source>
        <dbReference type="PROSITE" id="PS51462"/>
    </source>
</evidence>
<protein>
    <submittedName>
        <fullName evidence="4">NUDIX hydrolase</fullName>
    </submittedName>
</protein>